<keyword evidence="2" id="KW-0812">Transmembrane</keyword>
<protein>
    <submittedName>
        <fullName evidence="3">Oidioi.mRNA.OKI2018_I69.PAR.g9648.t1.cds</fullName>
    </submittedName>
</protein>
<keyword evidence="2" id="KW-1133">Transmembrane helix</keyword>
<feature type="transmembrane region" description="Helical" evidence="2">
    <location>
        <begin position="12"/>
        <end position="30"/>
    </location>
</feature>
<name>A0ABN7RMG6_OIKDI</name>
<feature type="region of interest" description="Disordered" evidence="1">
    <location>
        <begin position="53"/>
        <end position="83"/>
    </location>
</feature>
<evidence type="ECO:0000256" key="1">
    <source>
        <dbReference type="SAM" id="MobiDB-lite"/>
    </source>
</evidence>
<dbReference type="EMBL" id="OU015568">
    <property type="protein sequence ID" value="CAG5080566.1"/>
    <property type="molecule type" value="Genomic_DNA"/>
</dbReference>
<gene>
    <name evidence="3" type="ORF">OKIOD_LOCUS1206</name>
</gene>
<keyword evidence="4" id="KW-1185">Reference proteome</keyword>
<keyword evidence="2" id="KW-0472">Membrane</keyword>
<evidence type="ECO:0000313" key="4">
    <source>
        <dbReference type="Proteomes" id="UP001158576"/>
    </source>
</evidence>
<dbReference type="Proteomes" id="UP001158576">
    <property type="component" value="Chromosome PAR"/>
</dbReference>
<evidence type="ECO:0000256" key="2">
    <source>
        <dbReference type="SAM" id="Phobius"/>
    </source>
</evidence>
<reference evidence="3 4" key="1">
    <citation type="submission" date="2021-04" db="EMBL/GenBank/DDBJ databases">
        <authorList>
            <person name="Bliznina A."/>
        </authorList>
    </citation>
    <scope>NUCLEOTIDE SEQUENCE [LARGE SCALE GENOMIC DNA]</scope>
</reference>
<feature type="compositionally biased region" description="Acidic residues" evidence="1">
    <location>
        <begin position="68"/>
        <end position="83"/>
    </location>
</feature>
<evidence type="ECO:0000313" key="3">
    <source>
        <dbReference type="EMBL" id="CAG5080566.1"/>
    </source>
</evidence>
<sequence length="131" mass="15022">MKFDDNHYQQAKISVPFAWLCGFMLIIPIARNTVYENDTCGIDWNNKPETNMPSFIKADSGKNASLTDDPDDEAEDYGSEDPLDWMSSVVEDDDFLSKILKNDSELIELDQFHARFHDNSKIFWPHLGCPS</sequence>
<proteinExistence type="predicted"/>
<accession>A0ABN7RMG6</accession>
<organism evidence="3 4">
    <name type="scientific">Oikopleura dioica</name>
    <name type="common">Tunicate</name>
    <dbReference type="NCBI Taxonomy" id="34765"/>
    <lineage>
        <taxon>Eukaryota</taxon>
        <taxon>Metazoa</taxon>
        <taxon>Chordata</taxon>
        <taxon>Tunicata</taxon>
        <taxon>Appendicularia</taxon>
        <taxon>Copelata</taxon>
        <taxon>Oikopleuridae</taxon>
        <taxon>Oikopleura</taxon>
    </lineage>
</organism>